<accession>A0A9W9WF99</accession>
<dbReference type="InterPro" id="IPR051678">
    <property type="entry name" value="AGP_Transferase"/>
</dbReference>
<evidence type="ECO:0000313" key="2">
    <source>
        <dbReference type="EMBL" id="KAJ5456893.1"/>
    </source>
</evidence>
<name>A0A9W9WF99_9EURO</name>
<dbReference type="Proteomes" id="UP001147760">
    <property type="component" value="Unassembled WGS sequence"/>
</dbReference>
<keyword evidence="3" id="KW-1185">Reference proteome</keyword>
<dbReference type="OrthoDB" id="8300194at2759"/>
<dbReference type="PANTHER" id="PTHR21310:SF15">
    <property type="entry name" value="AMINOGLYCOSIDE PHOSPHOTRANSFERASE DOMAIN-CONTAINING PROTEIN"/>
    <property type="match status" value="1"/>
</dbReference>
<evidence type="ECO:0000259" key="1">
    <source>
        <dbReference type="Pfam" id="PF01636"/>
    </source>
</evidence>
<evidence type="ECO:0000313" key="3">
    <source>
        <dbReference type="Proteomes" id="UP001147760"/>
    </source>
</evidence>
<dbReference type="EMBL" id="JAPWDO010000009">
    <property type="protein sequence ID" value="KAJ5456893.1"/>
    <property type="molecule type" value="Genomic_DNA"/>
</dbReference>
<dbReference type="Pfam" id="PF01636">
    <property type="entry name" value="APH"/>
    <property type="match status" value="1"/>
</dbReference>
<sequence length="295" mass="33885">MSEQSNKKLETGCIACGWTLDKQKRCDYTSHLKLFYGASKRGVCSIGSDVILKDRPDEGPKARIEVKTLNHLATYTDIPVPNVIRDWVDRDGRYFVLNERIQGQTLEEAWPSLSEPQKIDIADQVVQVRKQLRSVTSTSIQCIDQSPCYPGLLFFDLEHQGPFHSDQELWDALALKLHHLPQKVLENLKNRLPKCEPYVLSHCDLNLGNVMVRDGKVVSILDWEYAAFFPIWYEYVSASFGFTALDVEWKKLLQERLGVHDEAHEDAKAFWTDMSSLRQYPNLGEKGQETLKRLS</sequence>
<reference evidence="2" key="1">
    <citation type="submission" date="2022-12" db="EMBL/GenBank/DDBJ databases">
        <authorList>
            <person name="Petersen C."/>
        </authorList>
    </citation>
    <scope>NUCLEOTIDE SEQUENCE</scope>
    <source>
        <strain evidence="2">IBT 17660</strain>
    </source>
</reference>
<protein>
    <recommendedName>
        <fullName evidence="1">Aminoglycoside phosphotransferase domain-containing protein</fullName>
    </recommendedName>
</protein>
<dbReference type="SUPFAM" id="SSF56112">
    <property type="entry name" value="Protein kinase-like (PK-like)"/>
    <property type="match status" value="1"/>
</dbReference>
<dbReference type="InterPro" id="IPR002575">
    <property type="entry name" value="Aminoglycoside_PTrfase"/>
</dbReference>
<dbReference type="PANTHER" id="PTHR21310">
    <property type="entry name" value="AMINOGLYCOSIDE PHOSPHOTRANSFERASE-RELATED-RELATED"/>
    <property type="match status" value="1"/>
</dbReference>
<feature type="domain" description="Aminoglycoside phosphotransferase" evidence="1">
    <location>
        <begin position="49"/>
        <end position="262"/>
    </location>
</feature>
<dbReference type="CDD" id="cd05120">
    <property type="entry name" value="APH_ChoK_like"/>
    <property type="match status" value="1"/>
</dbReference>
<dbReference type="InterPro" id="IPR011009">
    <property type="entry name" value="Kinase-like_dom_sf"/>
</dbReference>
<proteinExistence type="predicted"/>
<dbReference type="Gene3D" id="3.90.1200.10">
    <property type="match status" value="1"/>
</dbReference>
<reference evidence="2" key="2">
    <citation type="journal article" date="2023" name="IMA Fungus">
        <title>Comparative genomic study of the Penicillium genus elucidates a diverse pangenome and 15 lateral gene transfer events.</title>
        <authorList>
            <person name="Petersen C."/>
            <person name="Sorensen T."/>
            <person name="Nielsen M.R."/>
            <person name="Sondergaard T.E."/>
            <person name="Sorensen J.L."/>
            <person name="Fitzpatrick D.A."/>
            <person name="Frisvad J.C."/>
            <person name="Nielsen K.L."/>
        </authorList>
    </citation>
    <scope>NUCLEOTIDE SEQUENCE</scope>
    <source>
        <strain evidence="2">IBT 17660</strain>
    </source>
</reference>
<dbReference type="AlphaFoldDB" id="A0A9W9WF99"/>
<gene>
    <name evidence="2" type="ORF">N7530_012167</name>
</gene>
<comment type="caution">
    <text evidence="2">The sequence shown here is derived from an EMBL/GenBank/DDBJ whole genome shotgun (WGS) entry which is preliminary data.</text>
</comment>
<organism evidence="2 3">
    <name type="scientific">Penicillium desertorum</name>
    <dbReference type="NCBI Taxonomy" id="1303715"/>
    <lineage>
        <taxon>Eukaryota</taxon>
        <taxon>Fungi</taxon>
        <taxon>Dikarya</taxon>
        <taxon>Ascomycota</taxon>
        <taxon>Pezizomycotina</taxon>
        <taxon>Eurotiomycetes</taxon>
        <taxon>Eurotiomycetidae</taxon>
        <taxon>Eurotiales</taxon>
        <taxon>Aspergillaceae</taxon>
        <taxon>Penicillium</taxon>
    </lineage>
</organism>